<dbReference type="Pfam" id="PF10193">
    <property type="entry name" value="Telomere_reg-2"/>
    <property type="match status" value="1"/>
</dbReference>
<dbReference type="InterPro" id="IPR038528">
    <property type="entry name" value="TEL2_C_sf"/>
</dbReference>
<dbReference type="Proteomes" id="UP000268321">
    <property type="component" value="Unassembled WGS sequence"/>
</dbReference>
<dbReference type="GO" id="GO:0051083">
    <property type="term" value="P:'de novo' cotranslational protein folding"/>
    <property type="evidence" value="ECO:0007669"/>
    <property type="project" value="TreeGrafter"/>
</dbReference>
<feature type="domain" description="Telomere length regulation protein conserved" evidence="2">
    <location>
        <begin position="456"/>
        <end position="570"/>
    </location>
</feature>
<dbReference type="PANTHER" id="PTHR15830:SF10">
    <property type="entry name" value="TELOMERE LENGTH REGULATION PROTEIN TEL2 HOMOLOG"/>
    <property type="match status" value="1"/>
</dbReference>
<dbReference type="InterPro" id="IPR051970">
    <property type="entry name" value="TEL2_Regulation"/>
</dbReference>
<dbReference type="InterPro" id="IPR019337">
    <property type="entry name" value="Telomere_length_regulation_dom"/>
</dbReference>
<dbReference type="GO" id="GO:0005829">
    <property type="term" value="C:cytosol"/>
    <property type="evidence" value="ECO:0007669"/>
    <property type="project" value="TreeGrafter"/>
</dbReference>
<dbReference type="Gene3D" id="1.25.40.720">
    <property type="entry name" value="Telomere length regulation protein 2, C-terminal domain"/>
    <property type="match status" value="2"/>
</dbReference>
<evidence type="ECO:0000313" key="3">
    <source>
        <dbReference type="EMBL" id="RKP29821.1"/>
    </source>
</evidence>
<accession>A0A4P9ZCI9</accession>
<dbReference type="GO" id="GO:0051879">
    <property type="term" value="F:Hsp90 protein binding"/>
    <property type="evidence" value="ECO:0007669"/>
    <property type="project" value="TreeGrafter"/>
</dbReference>
<name>A0A4P9ZCI9_9ASCO</name>
<sequence length="821" mass="92541">MDCLKDQPSPETIEKCIASTDQTSQVQLLQLVSLLLKHTIPEVFLDVPPSTQNAITQVFRTIVGLGNLLGRLAMIAKTRISLPESVPLLNAYSLLLDRVFTPNLLRQALATDPAKAQIYTREIDKLLFRGKAYSVMCEVALKFPNMHVPKTLESMDAYSRFLSKELLTIDSPAQFVPLLFSLGASLLNQFLDVMFCRKNLPFLVLLNSSLKRYERKLLIGKFLDFSKTLIPKDTIHEQKMAALSLVSQQVLDTKVWDELLLESAISKCDYSVNLLVALLIEDIPSLSCTLLRSWGNKTLMDKEPLVKQEFHTHLLACIYSQLSQHQLCDVLKSAAFMDAMSNRLMSHSNRAKAMGIILADELGKNAGQKPIFSIDVSEEVSISPVRITKAMLPASLKEAWDIILEPVLPEEVDENRKIREIENRFKPLAISRLLDEVSSDEEDPTLAISARKVPKPLYIRDLLAYLSVDTKEDQAYEKRKIALQTAPYLLKQRKGFGLEVSFFVEHLLSQLTGLSNYYEEDLFEQQKLNAMIAVVVSAPECTSHICHLLLTGDYSLQQRMCLLSAMALGARELRGYQRDGDASQHMNSQFPTKMLPEKLHRMYLSMDSEYSRIERSIQNLVMSEPSNQAQDQLMGGKVLRISSKLKSKYSKISEVEFRTLSREFGALVGKNFFFPLVAVWYESGGISIGHYTTVLVGHYIRSLSLILHSSYPISADIPDMTREYLNLVVPILQNVAPDQLQIIESAVTGLVVVLDINDDVLLMTKFGHMLSAAANAIQQMFELITEDRIKSLCAGYLYKMSALREKLERSLLDQTNGSFYS</sequence>
<protein>
    <recommendedName>
        <fullName evidence="2">Telomere length regulation protein conserved domain-containing protein</fullName>
    </recommendedName>
</protein>
<evidence type="ECO:0000259" key="2">
    <source>
        <dbReference type="Pfam" id="PF10193"/>
    </source>
</evidence>
<dbReference type="EMBL" id="ML004473">
    <property type="protein sequence ID" value="RKP29821.1"/>
    <property type="molecule type" value="Genomic_DNA"/>
</dbReference>
<evidence type="ECO:0000313" key="4">
    <source>
        <dbReference type="Proteomes" id="UP000268321"/>
    </source>
</evidence>
<evidence type="ECO:0000256" key="1">
    <source>
        <dbReference type="ARBA" id="ARBA00006133"/>
    </source>
</evidence>
<reference evidence="4" key="1">
    <citation type="journal article" date="2018" name="Nat. Microbiol.">
        <title>Leveraging single-cell genomics to expand the fungal tree of life.</title>
        <authorList>
            <person name="Ahrendt S.R."/>
            <person name="Quandt C.A."/>
            <person name="Ciobanu D."/>
            <person name="Clum A."/>
            <person name="Salamov A."/>
            <person name="Andreopoulos B."/>
            <person name="Cheng J.F."/>
            <person name="Woyke T."/>
            <person name="Pelin A."/>
            <person name="Henrissat B."/>
            <person name="Reynolds N.K."/>
            <person name="Benny G.L."/>
            <person name="Smith M.E."/>
            <person name="James T.Y."/>
            <person name="Grigoriev I.V."/>
        </authorList>
    </citation>
    <scope>NUCLEOTIDE SEQUENCE [LARGE SCALE GENOMIC DNA]</scope>
    <source>
        <strain evidence="4">Baker2002</strain>
    </source>
</reference>
<dbReference type="OrthoDB" id="10258062at2759"/>
<gene>
    <name evidence="3" type="ORF">METBISCDRAFT_17706</name>
</gene>
<dbReference type="PANTHER" id="PTHR15830">
    <property type="entry name" value="TELOMERE LENGTH REGULATION PROTEIN TEL2 FAMILY MEMBER"/>
    <property type="match status" value="1"/>
</dbReference>
<keyword evidence="4" id="KW-1185">Reference proteome</keyword>
<organism evidence="3 4">
    <name type="scientific">Metschnikowia bicuspidata</name>
    <dbReference type="NCBI Taxonomy" id="27322"/>
    <lineage>
        <taxon>Eukaryota</taxon>
        <taxon>Fungi</taxon>
        <taxon>Dikarya</taxon>
        <taxon>Ascomycota</taxon>
        <taxon>Saccharomycotina</taxon>
        <taxon>Pichiomycetes</taxon>
        <taxon>Metschnikowiaceae</taxon>
        <taxon>Metschnikowia</taxon>
    </lineage>
</organism>
<proteinExistence type="inferred from homology"/>
<dbReference type="GO" id="GO:0042162">
    <property type="term" value="F:telomeric DNA binding"/>
    <property type="evidence" value="ECO:0007669"/>
    <property type="project" value="TreeGrafter"/>
</dbReference>
<dbReference type="AlphaFoldDB" id="A0A4P9ZCI9"/>
<comment type="similarity">
    <text evidence="1">Belongs to the TEL2 family.</text>
</comment>